<organism evidence="2 3">
    <name type="scientific">Malassezia obtusa</name>
    <dbReference type="NCBI Taxonomy" id="76774"/>
    <lineage>
        <taxon>Eukaryota</taxon>
        <taxon>Fungi</taxon>
        <taxon>Dikarya</taxon>
        <taxon>Basidiomycota</taxon>
        <taxon>Ustilaginomycotina</taxon>
        <taxon>Malasseziomycetes</taxon>
        <taxon>Malasseziales</taxon>
        <taxon>Malasseziaceae</taxon>
        <taxon>Malassezia</taxon>
    </lineage>
</organism>
<keyword evidence="1" id="KW-0812">Transmembrane</keyword>
<evidence type="ECO:0008006" key="4">
    <source>
        <dbReference type="Google" id="ProtNLM"/>
    </source>
</evidence>
<dbReference type="InterPro" id="IPR013945">
    <property type="entry name" value="Pkr1"/>
</dbReference>
<proteinExistence type="predicted"/>
<dbReference type="EMBL" id="CP119936">
    <property type="protein sequence ID" value="WFD03104.1"/>
    <property type="molecule type" value="Genomic_DNA"/>
</dbReference>
<protein>
    <recommendedName>
        <fullName evidence="4">ER protein Pkr1</fullName>
    </recommendedName>
</protein>
<feature type="transmembrane region" description="Helical" evidence="1">
    <location>
        <begin position="50"/>
        <end position="69"/>
    </location>
</feature>
<evidence type="ECO:0000256" key="1">
    <source>
        <dbReference type="SAM" id="Phobius"/>
    </source>
</evidence>
<name>A0AAF0E1Z9_9BASI</name>
<dbReference type="PANTHER" id="PTHR28251:SF1">
    <property type="entry name" value="V-TYPE ATPASE ASSEMBLY FACTOR PKR1"/>
    <property type="match status" value="1"/>
</dbReference>
<evidence type="ECO:0000313" key="2">
    <source>
        <dbReference type="EMBL" id="WFD03104.1"/>
    </source>
</evidence>
<reference evidence="2" key="1">
    <citation type="submission" date="2023-03" db="EMBL/GenBank/DDBJ databases">
        <title>Mating type loci evolution in Malassezia.</title>
        <authorList>
            <person name="Coelho M.A."/>
        </authorList>
    </citation>
    <scope>NUCLEOTIDE SEQUENCE</scope>
    <source>
        <strain evidence="2">CBS 7876</strain>
    </source>
</reference>
<dbReference type="Pfam" id="PF08636">
    <property type="entry name" value="Pkr1"/>
    <property type="match status" value="1"/>
</dbReference>
<dbReference type="PANTHER" id="PTHR28251">
    <property type="entry name" value="V-TYPE ATPASE ASSEMBLY FACTOR PKR1"/>
    <property type="match status" value="1"/>
</dbReference>
<feature type="transmembrane region" description="Helical" evidence="1">
    <location>
        <begin position="26"/>
        <end position="44"/>
    </location>
</feature>
<evidence type="ECO:0000313" key="3">
    <source>
        <dbReference type="Proteomes" id="UP001214603"/>
    </source>
</evidence>
<sequence>MGVTSALESVWESVFQEGVNSPTHRIMNMAFYGLFITLSGLAIASGGNGHVLALLVLSVCLFMSVNWFIAELKRESEARDAPTKASKTE</sequence>
<gene>
    <name evidence="2" type="ORF">MOBT1_001793</name>
</gene>
<dbReference type="AlphaFoldDB" id="A0AAF0E1Z9"/>
<keyword evidence="1" id="KW-0472">Membrane</keyword>
<keyword evidence="1" id="KW-1133">Transmembrane helix</keyword>
<dbReference type="GO" id="GO:0070072">
    <property type="term" value="P:vacuolar proton-transporting V-type ATPase complex assembly"/>
    <property type="evidence" value="ECO:0007669"/>
    <property type="project" value="InterPro"/>
</dbReference>
<keyword evidence="3" id="KW-1185">Reference proteome</keyword>
<accession>A0AAF0E1Z9</accession>
<dbReference type="Proteomes" id="UP001214603">
    <property type="component" value="Chromosome 3"/>
</dbReference>
<dbReference type="GO" id="GO:0005789">
    <property type="term" value="C:endoplasmic reticulum membrane"/>
    <property type="evidence" value="ECO:0007669"/>
    <property type="project" value="TreeGrafter"/>
</dbReference>